<evidence type="ECO:0000313" key="2">
    <source>
        <dbReference type="Proteomes" id="UP001280121"/>
    </source>
</evidence>
<dbReference type="AlphaFoldDB" id="A0AAD9X3W0"/>
<evidence type="ECO:0008006" key="3">
    <source>
        <dbReference type="Google" id="ProtNLM"/>
    </source>
</evidence>
<dbReference type="Proteomes" id="UP001280121">
    <property type="component" value="Unassembled WGS sequence"/>
</dbReference>
<evidence type="ECO:0000313" key="1">
    <source>
        <dbReference type="EMBL" id="KAK2652309.1"/>
    </source>
</evidence>
<organism evidence="1 2">
    <name type="scientific">Dipteronia dyeriana</name>
    <dbReference type="NCBI Taxonomy" id="168575"/>
    <lineage>
        <taxon>Eukaryota</taxon>
        <taxon>Viridiplantae</taxon>
        <taxon>Streptophyta</taxon>
        <taxon>Embryophyta</taxon>
        <taxon>Tracheophyta</taxon>
        <taxon>Spermatophyta</taxon>
        <taxon>Magnoliopsida</taxon>
        <taxon>eudicotyledons</taxon>
        <taxon>Gunneridae</taxon>
        <taxon>Pentapetalae</taxon>
        <taxon>rosids</taxon>
        <taxon>malvids</taxon>
        <taxon>Sapindales</taxon>
        <taxon>Sapindaceae</taxon>
        <taxon>Hippocastanoideae</taxon>
        <taxon>Acereae</taxon>
        <taxon>Dipteronia</taxon>
    </lineage>
</organism>
<reference evidence="1" key="1">
    <citation type="journal article" date="2023" name="Plant J.">
        <title>Genome sequences and population genomics provide insights into the demographic history, inbreeding, and mutation load of two 'living fossil' tree species of Dipteronia.</title>
        <authorList>
            <person name="Feng Y."/>
            <person name="Comes H.P."/>
            <person name="Chen J."/>
            <person name="Zhu S."/>
            <person name="Lu R."/>
            <person name="Zhang X."/>
            <person name="Li P."/>
            <person name="Qiu J."/>
            <person name="Olsen K.M."/>
            <person name="Qiu Y."/>
        </authorList>
    </citation>
    <scope>NUCLEOTIDE SEQUENCE</scope>
    <source>
        <strain evidence="1">KIB01</strain>
    </source>
</reference>
<dbReference type="PANTHER" id="PTHR33116">
    <property type="entry name" value="REVERSE TRANSCRIPTASE ZINC-BINDING DOMAIN-CONTAINING PROTEIN-RELATED-RELATED"/>
    <property type="match status" value="1"/>
</dbReference>
<sequence>MIKILDGIQPKISDQLSDFLDSKFYVEDIRRVVFEMKPLKAPGKDGLPAIFFQKFWVIIGESVTSACLMVLNDGGIKGWGEKLLSVGGKDIQVKAVVQSIPTYAISLFKLPKSLIDKIQRLTTRFWWGGNEKNRKIHWCTWKRLCKQKSDGGLEFRDLEIFNRSLIAKQCWSYASFYEFIADIATKIDNEALRIFCIICWRSWFLRNTLLHKNGMSKYSEGVAVERVLNNKFLNASYGSIISDIAVLTMQAKVSNVRAIPPFTNRAQCLAKLVLETKTNTFWMEDIPFCIRSLVEADMFS</sequence>
<dbReference type="PANTHER" id="PTHR33116:SF86">
    <property type="entry name" value="REVERSE TRANSCRIPTASE DOMAIN-CONTAINING PROTEIN"/>
    <property type="match status" value="1"/>
</dbReference>
<gene>
    <name evidence="1" type="ORF">Ddye_012165</name>
</gene>
<name>A0AAD9X3W0_9ROSI</name>
<keyword evidence="2" id="KW-1185">Reference proteome</keyword>
<protein>
    <recommendedName>
        <fullName evidence="3">Reverse transcriptase</fullName>
    </recommendedName>
</protein>
<comment type="caution">
    <text evidence="1">The sequence shown here is derived from an EMBL/GenBank/DDBJ whole genome shotgun (WGS) entry which is preliminary data.</text>
</comment>
<proteinExistence type="predicted"/>
<dbReference type="EMBL" id="JANJYI010000004">
    <property type="protein sequence ID" value="KAK2652309.1"/>
    <property type="molecule type" value="Genomic_DNA"/>
</dbReference>
<accession>A0AAD9X3W0</accession>